<dbReference type="PROSITE" id="PS51257">
    <property type="entry name" value="PROKAR_LIPOPROTEIN"/>
    <property type="match status" value="1"/>
</dbReference>
<name>L0DL50_SINAD</name>
<dbReference type="OrthoDB" id="9955596at2"/>
<dbReference type="Proteomes" id="UP000010798">
    <property type="component" value="Chromosome"/>
</dbReference>
<sequence length="60" mass="6382">MRIFRIGMTGVVLAAMISGCGGNDTSAPIEKSPYAPTPDQIKAMEKEAMQSAKGNRTPKK</sequence>
<dbReference type="KEGG" id="saci:Sinac_5412"/>
<protein>
    <recommendedName>
        <fullName evidence="3">Lipoprotein</fullName>
    </recommendedName>
</protein>
<evidence type="ECO:0000313" key="1">
    <source>
        <dbReference type="EMBL" id="AGA29560.1"/>
    </source>
</evidence>
<accession>L0DL50</accession>
<organism evidence="1 2">
    <name type="scientific">Singulisphaera acidiphila (strain ATCC BAA-1392 / DSM 18658 / VKM B-2454 / MOB10)</name>
    <dbReference type="NCBI Taxonomy" id="886293"/>
    <lineage>
        <taxon>Bacteria</taxon>
        <taxon>Pseudomonadati</taxon>
        <taxon>Planctomycetota</taxon>
        <taxon>Planctomycetia</taxon>
        <taxon>Isosphaerales</taxon>
        <taxon>Isosphaeraceae</taxon>
        <taxon>Singulisphaera</taxon>
    </lineage>
</organism>
<gene>
    <name evidence="1" type="ordered locus">Sinac_5412</name>
</gene>
<evidence type="ECO:0008006" key="3">
    <source>
        <dbReference type="Google" id="ProtNLM"/>
    </source>
</evidence>
<dbReference type="RefSeq" id="WP_015248663.1">
    <property type="nucleotide sequence ID" value="NC_019892.1"/>
</dbReference>
<keyword evidence="2" id="KW-1185">Reference proteome</keyword>
<reference evidence="1 2" key="1">
    <citation type="submission" date="2012-02" db="EMBL/GenBank/DDBJ databases">
        <title>Complete sequence of chromosome of Singulisphaera acidiphila DSM 18658.</title>
        <authorList>
            <consortium name="US DOE Joint Genome Institute (JGI-PGF)"/>
            <person name="Lucas S."/>
            <person name="Copeland A."/>
            <person name="Lapidus A."/>
            <person name="Glavina del Rio T."/>
            <person name="Dalin E."/>
            <person name="Tice H."/>
            <person name="Bruce D."/>
            <person name="Goodwin L."/>
            <person name="Pitluck S."/>
            <person name="Peters L."/>
            <person name="Ovchinnikova G."/>
            <person name="Chertkov O."/>
            <person name="Kyrpides N."/>
            <person name="Mavromatis K."/>
            <person name="Ivanova N."/>
            <person name="Brettin T."/>
            <person name="Detter J.C."/>
            <person name="Han C."/>
            <person name="Larimer F."/>
            <person name="Land M."/>
            <person name="Hauser L."/>
            <person name="Markowitz V."/>
            <person name="Cheng J.-F."/>
            <person name="Hugenholtz P."/>
            <person name="Woyke T."/>
            <person name="Wu D."/>
            <person name="Tindall B."/>
            <person name="Pomrenke H."/>
            <person name="Brambilla E."/>
            <person name="Klenk H.-P."/>
            <person name="Eisen J.A."/>
        </authorList>
    </citation>
    <scope>NUCLEOTIDE SEQUENCE [LARGE SCALE GENOMIC DNA]</scope>
    <source>
        <strain evidence="2">ATCC BAA-1392 / DSM 18658 / VKM B-2454 / MOB10</strain>
    </source>
</reference>
<dbReference type="HOGENOM" id="CLU_2939316_0_0_0"/>
<dbReference type="AlphaFoldDB" id="L0DL50"/>
<evidence type="ECO:0000313" key="2">
    <source>
        <dbReference type="Proteomes" id="UP000010798"/>
    </source>
</evidence>
<dbReference type="EMBL" id="CP003364">
    <property type="protein sequence ID" value="AGA29560.1"/>
    <property type="molecule type" value="Genomic_DNA"/>
</dbReference>
<proteinExistence type="predicted"/>